<evidence type="ECO:0000313" key="1">
    <source>
        <dbReference type="EMBL" id="CAJ74585.1"/>
    </source>
</evidence>
<evidence type="ECO:0000313" key="2">
    <source>
        <dbReference type="EMBL" id="QII11695.1"/>
    </source>
</evidence>
<protein>
    <submittedName>
        <fullName evidence="1">Uncharacterized protein</fullName>
    </submittedName>
</protein>
<dbReference type="Proteomes" id="UP000501926">
    <property type="component" value="Chromosome"/>
</dbReference>
<name>Q1Q3J9_KUEST</name>
<reference evidence="2 3" key="3">
    <citation type="submission" date="2020-02" db="EMBL/GenBank/DDBJ databases">
        <title>Newly sequenced genome of strain CSTR1 showed variability in Candidatus Kuenenia stuttgartiensis genomes.</title>
        <authorList>
            <person name="Ding C."/>
            <person name="Adrian L."/>
        </authorList>
    </citation>
    <scope>NUCLEOTIDE SEQUENCE [LARGE SCALE GENOMIC DNA]</scope>
    <source>
        <strain evidence="2 3">CSTR1</strain>
    </source>
</reference>
<dbReference type="EMBL" id="CT573071">
    <property type="protein sequence ID" value="CAJ74585.1"/>
    <property type="molecule type" value="Genomic_DNA"/>
</dbReference>
<dbReference type="RefSeq" id="WP_169702796.1">
    <property type="nucleotide sequence ID" value="NZ_OCTL01000002.1"/>
</dbReference>
<reference evidence="1" key="2">
    <citation type="submission" date="2006-01" db="EMBL/GenBank/DDBJ databases">
        <authorList>
            <person name="Genoscope"/>
        </authorList>
    </citation>
    <scope>NUCLEOTIDE SEQUENCE</scope>
</reference>
<reference evidence="1" key="1">
    <citation type="journal article" date="2006" name="Nature">
        <title>Deciphering the evolution and metabolism of an anammox bacterium from a community genome.</title>
        <authorList>
            <person name="Strous M."/>
            <person name="Pelletier E."/>
            <person name="Mangenot S."/>
            <person name="Rattei T."/>
            <person name="Lehner A."/>
            <person name="Taylor M.W."/>
            <person name="Horn M."/>
            <person name="Daims H."/>
            <person name="Bartol-Mavel D."/>
            <person name="Wincker P."/>
            <person name="Barbe V."/>
            <person name="Fonknechten N."/>
            <person name="Vallenet D."/>
            <person name="Segurens B."/>
            <person name="Schenowitz-Truong C."/>
            <person name="Medigue C."/>
            <person name="Collingro A."/>
            <person name="Snel B."/>
            <person name="Dutilh B.E."/>
            <person name="OpDenCamp H.J.M."/>
            <person name="vanDerDrift C."/>
            <person name="Cirpus I."/>
            <person name="vanDePas-Schoonen K.T."/>
            <person name="Harhangi H.R."/>
            <person name="vanNiftrik L."/>
            <person name="Schmid M."/>
            <person name="Keltjens J."/>
            <person name="vanDeVossenberg J."/>
            <person name="Kartal B."/>
            <person name="Meier H."/>
            <person name="Frishman D."/>
            <person name="Huynen M.A."/>
            <person name="Mewes H."/>
            <person name="Weissenbach J."/>
            <person name="Jetten M.S.M."/>
            <person name="Wagner M."/>
            <person name="LePaslier D."/>
        </authorList>
    </citation>
    <scope>NUCLEOTIDE SEQUENCE</scope>
</reference>
<organism evidence="1">
    <name type="scientific">Kuenenia stuttgartiensis</name>
    <dbReference type="NCBI Taxonomy" id="174633"/>
    <lineage>
        <taxon>Bacteria</taxon>
        <taxon>Pseudomonadati</taxon>
        <taxon>Planctomycetota</taxon>
        <taxon>Candidatus Brocadiia</taxon>
        <taxon>Candidatus Brocadiales</taxon>
        <taxon>Candidatus Brocadiaceae</taxon>
        <taxon>Candidatus Kuenenia</taxon>
    </lineage>
</organism>
<dbReference type="EMBL" id="CP049055">
    <property type="protein sequence ID" value="QII11695.1"/>
    <property type="molecule type" value="Genomic_DNA"/>
</dbReference>
<evidence type="ECO:0000313" key="3">
    <source>
        <dbReference type="Proteomes" id="UP000501926"/>
    </source>
</evidence>
<accession>Q1Q3J9</accession>
<gene>
    <name evidence="2" type="ORF">KsCSTR_23160</name>
    <name evidence="1" type="ORF">kuste3822</name>
</gene>
<proteinExistence type="predicted"/>
<sequence length="82" mass="9362">MYIAGNTHLVFILFNKKGFESSLEKVPNSLVFQIIPVRVHSSKPLHTLKNIGFINNVENHALWAWSEFKGFASKTTHCYNLS</sequence>
<dbReference type="AlphaFoldDB" id="Q1Q3J9"/>